<dbReference type="CDD" id="cd11648">
    <property type="entry name" value="RsmI"/>
    <property type="match status" value="1"/>
</dbReference>
<evidence type="ECO:0000313" key="8">
    <source>
        <dbReference type="EMBL" id="SHE99533.1"/>
    </source>
</evidence>
<dbReference type="PIRSF" id="PIRSF005917">
    <property type="entry name" value="MTase_YraL"/>
    <property type="match status" value="1"/>
</dbReference>
<dbReference type="Proteomes" id="UP000184295">
    <property type="component" value="Unassembled WGS sequence"/>
</dbReference>
<dbReference type="InterPro" id="IPR035996">
    <property type="entry name" value="4pyrrol_Methylase_sf"/>
</dbReference>
<dbReference type="InterPro" id="IPR014776">
    <property type="entry name" value="4pyrrole_Mease_sub2"/>
</dbReference>
<comment type="similarity">
    <text evidence="6">Belongs to the methyltransferase superfamily. RsmI family.</text>
</comment>
<evidence type="ECO:0000259" key="7">
    <source>
        <dbReference type="Pfam" id="PF00590"/>
    </source>
</evidence>
<evidence type="ECO:0000313" key="9">
    <source>
        <dbReference type="Proteomes" id="UP000184295"/>
    </source>
</evidence>
<dbReference type="EMBL" id="FQUL01000051">
    <property type="protein sequence ID" value="SHE99533.1"/>
    <property type="molecule type" value="Genomic_DNA"/>
</dbReference>
<protein>
    <recommendedName>
        <fullName evidence="6">Ribosomal RNA small subunit methyltransferase I</fullName>
        <ecNumber evidence="6">2.1.1.198</ecNumber>
    </recommendedName>
    <alternativeName>
        <fullName evidence="6">16S rRNA 2'-O-ribose C1402 methyltransferase</fullName>
    </alternativeName>
    <alternativeName>
        <fullName evidence="6">rRNA (cytidine-2'-O-)-methyltransferase RsmI</fullName>
    </alternativeName>
</protein>
<organism evidence="8 9">
    <name type="scientific">Ferrithrix thermotolerans DSM 19514</name>
    <dbReference type="NCBI Taxonomy" id="1121881"/>
    <lineage>
        <taxon>Bacteria</taxon>
        <taxon>Bacillati</taxon>
        <taxon>Actinomycetota</taxon>
        <taxon>Acidimicrobiia</taxon>
        <taxon>Acidimicrobiales</taxon>
        <taxon>Acidimicrobiaceae</taxon>
        <taxon>Ferrithrix</taxon>
    </lineage>
</organism>
<keyword evidence="4 6" id="KW-0808">Transferase</keyword>
<dbReference type="InterPro" id="IPR000878">
    <property type="entry name" value="4pyrrol_Mease"/>
</dbReference>
<proteinExistence type="inferred from homology"/>
<dbReference type="InterPro" id="IPR014777">
    <property type="entry name" value="4pyrrole_Mease_sub1"/>
</dbReference>
<dbReference type="Pfam" id="PF00590">
    <property type="entry name" value="TP_methylase"/>
    <property type="match status" value="1"/>
</dbReference>
<evidence type="ECO:0000256" key="5">
    <source>
        <dbReference type="ARBA" id="ARBA00022691"/>
    </source>
</evidence>
<sequence length="288" mass="31672">MLERVGGGLYVVATPIGNLSDISARALLVLGEADRVLAEDTRVTANLLRLLGIEKKRLYSLRGANAVGEQHLLSWLKEGEVVALLSDAGTPNVSDPGRNMVGAAVSIGYAPHVVPGPSAVTAIVSVCNFRSDRFYFHGFLPAKRSERMRVLSDLSKRSEATIFFEAPHRVQETFLDLLDTYRSDRKAVVGREMTKMYEQLFYGTLESVMSEVVASPLRGEYSIALEGAEGDNADDDDRNIKLLTEMLKKGIGVRSALEVLVEVFGVSKSRYYDIGIEIQRDLKSQMGK</sequence>
<dbReference type="SUPFAM" id="SSF53790">
    <property type="entry name" value="Tetrapyrrole methylase"/>
    <property type="match status" value="1"/>
</dbReference>
<keyword evidence="3 6" id="KW-0489">Methyltransferase</keyword>
<keyword evidence="1 6" id="KW-0963">Cytoplasm</keyword>
<keyword evidence="9" id="KW-1185">Reference proteome</keyword>
<dbReference type="PANTHER" id="PTHR46111">
    <property type="entry name" value="RIBOSOMAL RNA SMALL SUBUNIT METHYLTRANSFERASE I"/>
    <property type="match status" value="1"/>
</dbReference>
<dbReference type="GO" id="GO:0005737">
    <property type="term" value="C:cytoplasm"/>
    <property type="evidence" value="ECO:0007669"/>
    <property type="project" value="UniProtKB-SubCell"/>
</dbReference>
<dbReference type="Gene3D" id="3.40.1010.10">
    <property type="entry name" value="Cobalt-precorrin-4 Transmethylase, Domain 1"/>
    <property type="match status" value="1"/>
</dbReference>
<dbReference type="InterPro" id="IPR018063">
    <property type="entry name" value="SAM_MeTrfase_RsmI_CS"/>
</dbReference>
<gene>
    <name evidence="6" type="primary">rsmI</name>
    <name evidence="8" type="ORF">SAMN02745225_02205</name>
</gene>
<keyword evidence="2 6" id="KW-0698">rRNA processing</keyword>
<dbReference type="RefSeq" id="WP_072792455.1">
    <property type="nucleotide sequence ID" value="NZ_FQUL01000051.1"/>
</dbReference>
<name>A0A1M4Y1U3_9ACTN</name>
<comment type="catalytic activity">
    <reaction evidence="6">
        <text>cytidine(1402) in 16S rRNA + S-adenosyl-L-methionine = 2'-O-methylcytidine(1402) in 16S rRNA + S-adenosyl-L-homocysteine + H(+)</text>
        <dbReference type="Rhea" id="RHEA:42924"/>
        <dbReference type="Rhea" id="RHEA-COMP:10285"/>
        <dbReference type="Rhea" id="RHEA-COMP:10286"/>
        <dbReference type="ChEBI" id="CHEBI:15378"/>
        <dbReference type="ChEBI" id="CHEBI:57856"/>
        <dbReference type="ChEBI" id="CHEBI:59789"/>
        <dbReference type="ChEBI" id="CHEBI:74495"/>
        <dbReference type="ChEBI" id="CHEBI:82748"/>
        <dbReference type="EC" id="2.1.1.198"/>
    </reaction>
</comment>
<keyword evidence="5 6" id="KW-0949">S-adenosyl-L-methionine</keyword>
<dbReference type="OrthoDB" id="9809084at2"/>
<dbReference type="Gene3D" id="3.30.950.10">
    <property type="entry name" value="Methyltransferase, Cobalt-precorrin-4 Transmethylase, Domain 2"/>
    <property type="match status" value="1"/>
</dbReference>
<evidence type="ECO:0000256" key="6">
    <source>
        <dbReference type="HAMAP-Rule" id="MF_01877"/>
    </source>
</evidence>
<dbReference type="InterPro" id="IPR008189">
    <property type="entry name" value="rRNA_ssu_MeTfrase_I"/>
</dbReference>
<dbReference type="GO" id="GO:0070677">
    <property type="term" value="F:rRNA (cytosine-2'-O-)-methyltransferase activity"/>
    <property type="evidence" value="ECO:0007669"/>
    <property type="project" value="UniProtKB-UniRule"/>
</dbReference>
<evidence type="ECO:0000256" key="2">
    <source>
        <dbReference type="ARBA" id="ARBA00022552"/>
    </source>
</evidence>
<dbReference type="AlphaFoldDB" id="A0A1M4Y1U3"/>
<comment type="function">
    <text evidence="6">Catalyzes the 2'-O-methylation of the ribose of cytidine 1402 (C1402) in 16S rRNA.</text>
</comment>
<comment type="subcellular location">
    <subcellularLocation>
        <location evidence="6">Cytoplasm</location>
    </subcellularLocation>
</comment>
<evidence type="ECO:0000256" key="4">
    <source>
        <dbReference type="ARBA" id="ARBA00022679"/>
    </source>
</evidence>
<dbReference type="PROSITE" id="PS01296">
    <property type="entry name" value="RSMI"/>
    <property type="match status" value="1"/>
</dbReference>
<dbReference type="NCBIfam" id="TIGR00096">
    <property type="entry name" value="16S rRNA (cytidine(1402)-2'-O)-methyltransferase"/>
    <property type="match status" value="1"/>
</dbReference>
<dbReference type="HAMAP" id="MF_01877">
    <property type="entry name" value="16SrRNA_methyltr_I"/>
    <property type="match status" value="1"/>
</dbReference>
<feature type="domain" description="Tetrapyrrole methylase" evidence="7">
    <location>
        <begin position="9"/>
        <end position="207"/>
    </location>
</feature>
<evidence type="ECO:0000256" key="1">
    <source>
        <dbReference type="ARBA" id="ARBA00022490"/>
    </source>
</evidence>
<dbReference type="PANTHER" id="PTHR46111:SF1">
    <property type="entry name" value="RIBOSOMAL RNA SMALL SUBUNIT METHYLTRANSFERASE I"/>
    <property type="match status" value="1"/>
</dbReference>
<accession>A0A1M4Y1U3</accession>
<evidence type="ECO:0000256" key="3">
    <source>
        <dbReference type="ARBA" id="ARBA00022603"/>
    </source>
</evidence>
<reference evidence="9" key="1">
    <citation type="submission" date="2016-11" db="EMBL/GenBank/DDBJ databases">
        <authorList>
            <person name="Varghese N."/>
            <person name="Submissions S."/>
        </authorList>
    </citation>
    <scope>NUCLEOTIDE SEQUENCE [LARGE SCALE GENOMIC DNA]</scope>
    <source>
        <strain evidence="9">DSM 19514</strain>
    </source>
</reference>
<dbReference type="EC" id="2.1.1.198" evidence="6"/>
<dbReference type="STRING" id="1121881.SAMN02745225_02205"/>